<organism evidence="2 3">
    <name type="scientific">Fusicatenibacter saccharivorans</name>
    <dbReference type="NCBI Taxonomy" id="1150298"/>
    <lineage>
        <taxon>Bacteria</taxon>
        <taxon>Bacillati</taxon>
        <taxon>Bacillota</taxon>
        <taxon>Clostridia</taxon>
        <taxon>Lachnospirales</taxon>
        <taxon>Lachnospiraceae</taxon>
        <taxon>Fusicatenibacter</taxon>
    </lineage>
</organism>
<name>A0AAE3F6T3_9FIRM</name>
<keyword evidence="1" id="KW-0812">Transmembrane</keyword>
<keyword evidence="1" id="KW-1133">Transmembrane helix</keyword>
<evidence type="ECO:0000256" key="1">
    <source>
        <dbReference type="SAM" id="Phobius"/>
    </source>
</evidence>
<sequence>MAKPEYAIREVSLAEVILFLLSAIILAAYHFDYRVATYIIFLDFFQSFKIIVALRQLMETKRHQKMFGSLPDAYYYDSLLMRKYNWIWTNILISLLAIAAAPCLFSAGFQTMVKRFLRLLFFFLERLDRI</sequence>
<accession>A0AAE3F6T3</accession>
<keyword evidence="1" id="KW-0472">Membrane</keyword>
<feature type="transmembrane region" description="Helical" evidence="1">
    <location>
        <begin position="35"/>
        <end position="54"/>
    </location>
</feature>
<dbReference type="EMBL" id="JAKNFS010000029">
    <property type="protein sequence ID" value="MCG4767022.1"/>
    <property type="molecule type" value="Genomic_DNA"/>
</dbReference>
<evidence type="ECO:0000313" key="3">
    <source>
        <dbReference type="Proteomes" id="UP001199915"/>
    </source>
</evidence>
<protein>
    <submittedName>
        <fullName evidence="2">Uncharacterized protein</fullName>
    </submittedName>
</protein>
<dbReference type="Proteomes" id="UP001199915">
    <property type="component" value="Unassembled WGS sequence"/>
</dbReference>
<dbReference type="AlphaFoldDB" id="A0AAE3F6T3"/>
<feature type="transmembrane region" description="Helical" evidence="1">
    <location>
        <begin position="12"/>
        <end position="29"/>
    </location>
</feature>
<proteinExistence type="predicted"/>
<comment type="caution">
    <text evidence="2">The sequence shown here is derived from an EMBL/GenBank/DDBJ whole genome shotgun (WGS) entry which is preliminary data.</text>
</comment>
<evidence type="ECO:0000313" key="2">
    <source>
        <dbReference type="EMBL" id="MCG4767022.1"/>
    </source>
</evidence>
<reference evidence="2" key="1">
    <citation type="submission" date="2022-01" db="EMBL/GenBank/DDBJ databases">
        <title>Collection of gut derived symbiotic bacterial strains cultured from healthy donors.</title>
        <authorList>
            <person name="Lin H."/>
            <person name="Kohout C."/>
            <person name="Waligurski E."/>
            <person name="Pamer E.G."/>
        </authorList>
    </citation>
    <scope>NUCLEOTIDE SEQUENCE</scope>
    <source>
        <strain evidence="2">DFI.5.49</strain>
    </source>
</reference>
<gene>
    <name evidence="2" type="ORF">L0N21_16135</name>
</gene>
<dbReference type="RefSeq" id="WP_119208504.1">
    <property type="nucleotide sequence ID" value="NZ_JAAITR010000007.1"/>
</dbReference>
<feature type="transmembrane region" description="Helical" evidence="1">
    <location>
        <begin position="86"/>
        <end position="109"/>
    </location>
</feature>